<dbReference type="AlphaFoldDB" id="A0AAE4JVP4"/>
<feature type="transmembrane region" description="Helical" evidence="1">
    <location>
        <begin position="100"/>
        <end position="119"/>
    </location>
</feature>
<dbReference type="RefSeq" id="WP_322877557.1">
    <property type="nucleotide sequence ID" value="NZ_JAVMIP010000003.1"/>
</dbReference>
<dbReference type="InterPro" id="IPR025067">
    <property type="entry name" value="DUF4079"/>
</dbReference>
<protein>
    <submittedName>
        <fullName evidence="2">DUF4079 domain-containing protein</fullName>
    </submittedName>
</protein>
<evidence type="ECO:0000313" key="2">
    <source>
        <dbReference type="EMBL" id="MDS3860276.1"/>
    </source>
</evidence>
<name>A0AAE4JVP4_9CYAN</name>
<keyword evidence="1" id="KW-0812">Transmembrane</keyword>
<proteinExistence type="predicted"/>
<sequence length="241" mass="26829">MLLNLADILLLIHPILACTFIFPVIGIVGYLAWQTRQRRLSAPGETKGKISPQVGREHVAIGNLLAAGVVGITLVALAYGVTYGYQGFLDQAKDGKLSTVQVGFVVVMFILTIISFGILMRTRSKLWRGIFATLAGLGIGVLGWQPGIFHRNDEWYVSHYYFGIVASWLMIFAAAIVQDIYQSKKWRRVHIILNSLALILFILQGVTGTRDLLELPLSWQESVVYSCNFDPKSPEFKTCPK</sequence>
<gene>
    <name evidence="2" type="ORF">RIF25_05595</name>
</gene>
<organism evidence="2 3">
    <name type="scientific">Pseudocalidococcus azoricus BACA0444</name>
    <dbReference type="NCBI Taxonomy" id="2918990"/>
    <lineage>
        <taxon>Bacteria</taxon>
        <taxon>Bacillati</taxon>
        <taxon>Cyanobacteriota</taxon>
        <taxon>Cyanophyceae</taxon>
        <taxon>Acaryochloridales</taxon>
        <taxon>Thermosynechococcaceae</taxon>
        <taxon>Pseudocalidococcus</taxon>
        <taxon>Pseudocalidococcus azoricus</taxon>
    </lineage>
</organism>
<evidence type="ECO:0000313" key="3">
    <source>
        <dbReference type="Proteomes" id="UP001268256"/>
    </source>
</evidence>
<reference evidence="3" key="1">
    <citation type="submission" date="2023-07" db="EMBL/GenBank/DDBJ databases">
        <authorList>
            <person name="Luz R."/>
            <person name="Cordeiro R."/>
            <person name="Fonseca A."/>
            <person name="Goncalves V."/>
        </authorList>
    </citation>
    <scope>NUCLEOTIDE SEQUENCE [LARGE SCALE GENOMIC DNA]</scope>
    <source>
        <strain evidence="3">BACA0444</strain>
    </source>
</reference>
<dbReference type="EMBL" id="JAVMIP010000003">
    <property type="protein sequence ID" value="MDS3860276.1"/>
    <property type="molecule type" value="Genomic_DNA"/>
</dbReference>
<keyword evidence="1" id="KW-1133">Transmembrane helix</keyword>
<feature type="transmembrane region" description="Helical" evidence="1">
    <location>
        <begin position="126"/>
        <end position="145"/>
    </location>
</feature>
<accession>A0AAE4JVP4</accession>
<keyword evidence="1" id="KW-0472">Membrane</keyword>
<keyword evidence="3" id="KW-1185">Reference proteome</keyword>
<dbReference type="Proteomes" id="UP001268256">
    <property type="component" value="Unassembled WGS sequence"/>
</dbReference>
<feature type="transmembrane region" description="Helical" evidence="1">
    <location>
        <begin position="59"/>
        <end position="80"/>
    </location>
</feature>
<evidence type="ECO:0000256" key="1">
    <source>
        <dbReference type="SAM" id="Phobius"/>
    </source>
</evidence>
<feature type="transmembrane region" description="Helical" evidence="1">
    <location>
        <begin position="189"/>
        <end position="207"/>
    </location>
</feature>
<comment type="caution">
    <text evidence="2">The sequence shown here is derived from an EMBL/GenBank/DDBJ whole genome shotgun (WGS) entry which is preliminary data.</text>
</comment>
<feature type="transmembrane region" description="Helical" evidence="1">
    <location>
        <begin position="157"/>
        <end position="177"/>
    </location>
</feature>
<dbReference type="Pfam" id="PF13301">
    <property type="entry name" value="DUF4079"/>
    <property type="match status" value="1"/>
</dbReference>
<feature type="transmembrane region" description="Helical" evidence="1">
    <location>
        <begin position="12"/>
        <end position="33"/>
    </location>
</feature>